<evidence type="ECO:0000256" key="1">
    <source>
        <dbReference type="ARBA" id="ARBA00005429"/>
    </source>
</evidence>
<dbReference type="PROSITE" id="PS51716">
    <property type="entry name" value="G_IRG"/>
    <property type="match status" value="1"/>
</dbReference>
<dbReference type="Pfam" id="PF05049">
    <property type="entry name" value="IIGP"/>
    <property type="match status" value="1"/>
</dbReference>
<evidence type="ECO:0000256" key="3">
    <source>
        <dbReference type="ARBA" id="ARBA00022801"/>
    </source>
</evidence>
<keyword evidence="3" id="KW-0378">Hydrolase</keyword>
<organism evidence="8 9">
    <name type="scientific">Chanos chanos</name>
    <name type="common">Milkfish</name>
    <name type="synonym">Mugil chanos</name>
    <dbReference type="NCBI Taxonomy" id="29144"/>
    <lineage>
        <taxon>Eukaryota</taxon>
        <taxon>Metazoa</taxon>
        <taxon>Chordata</taxon>
        <taxon>Craniata</taxon>
        <taxon>Vertebrata</taxon>
        <taxon>Euteleostomi</taxon>
        <taxon>Actinopterygii</taxon>
        <taxon>Neopterygii</taxon>
        <taxon>Teleostei</taxon>
        <taxon>Ostariophysi</taxon>
        <taxon>Gonorynchiformes</taxon>
        <taxon>Chanidae</taxon>
        <taxon>Chanos</taxon>
    </lineage>
</organism>
<keyword evidence="2" id="KW-0547">Nucleotide-binding</keyword>
<accession>A0A6J2WBH2</accession>
<protein>
    <submittedName>
        <fullName evidence="9">Interferon-inducible GTPase 5-like</fullName>
    </submittedName>
</protein>
<dbReference type="PANTHER" id="PTHR32341">
    <property type="entry name" value="INTERFERON-INDUCIBLE GTPASE"/>
    <property type="match status" value="1"/>
</dbReference>
<dbReference type="InParanoid" id="A0A6J2WBH2"/>
<dbReference type="InterPro" id="IPR027417">
    <property type="entry name" value="P-loop_NTPase"/>
</dbReference>
<keyword evidence="6" id="KW-0472">Membrane</keyword>
<dbReference type="AlphaFoldDB" id="A0A6J2WBH2"/>
<evidence type="ECO:0000256" key="5">
    <source>
        <dbReference type="SAM" id="MobiDB-lite"/>
    </source>
</evidence>
<gene>
    <name evidence="9" type="primary">LOC115821571</name>
</gene>
<dbReference type="InterPro" id="IPR051515">
    <property type="entry name" value="IRG"/>
</dbReference>
<dbReference type="Proteomes" id="UP000504632">
    <property type="component" value="Chromosome 9"/>
</dbReference>
<dbReference type="SUPFAM" id="SSF52540">
    <property type="entry name" value="P-loop containing nucleoside triphosphate hydrolases"/>
    <property type="match status" value="1"/>
</dbReference>
<dbReference type="OrthoDB" id="422720at2759"/>
<dbReference type="FunFam" id="3.40.50.300:FF:000541">
    <property type="entry name" value="Immunity related GTPase M"/>
    <property type="match status" value="1"/>
</dbReference>
<reference evidence="9" key="1">
    <citation type="submission" date="2025-08" db="UniProtKB">
        <authorList>
            <consortium name="RefSeq"/>
        </authorList>
    </citation>
    <scope>IDENTIFICATION</scope>
</reference>
<dbReference type="FunCoup" id="A0A6J2WBH2">
    <property type="interactions" value="1"/>
</dbReference>
<keyword evidence="6" id="KW-0812">Transmembrane</keyword>
<dbReference type="Gene3D" id="3.40.50.300">
    <property type="entry name" value="P-loop containing nucleotide triphosphate hydrolases"/>
    <property type="match status" value="1"/>
</dbReference>
<evidence type="ECO:0000259" key="7">
    <source>
        <dbReference type="PROSITE" id="PS51716"/>
    </source>
</evidence>
<name>A0A6J2WBH2_CHACN</name>
<dbReference type="InterPro" id="IPR030385">
    <property type="entry name" value="G_IRG_dom"/>
</dbReference>
<evidence type="ECO:0000313" key="9">
    <source>
        <dbReference type="RefSeq" id="XP_030641242.1"/>
    </source>
</evidence>
<dbReference type="GO" id="GO:0005525">
    <property type="term" value="F:GTP binding"/>
    <property type="evidence" value="ECO:0007669"/>
    <property type="project" value="UniProtKB-KW"/>
</dbReference>
<proteinExistence type="inferred from homology"/>
<keyword evidence="6" id="KW-1133">Transmembrane helix</keyword>
<sequence>MSESLSDPDKLQAGAKLRHRYVIPQDIPHGLTNLPPVEITNKEMEKPDDGEEDMCSDLQDIDDTIKKSSPKEANQKIKERLDDLANVNLNIAITGMTGAGKSTLVNAIRGLRNDDELAAKTDVTECTKYPTMYPHPTLPNVKIWDLPGIGTKDFNAKTYLKKVKWDTYDFFLIVSSERFKENDIKLAKAVRKKKKLYYFVRSKIDNDIYAESTKRDFNQENMLKKIRDDCKKNLKGLGSPKVFLISSFDLERYDYPKLISTLEEELPENKRFVLIHSLPVHSLDALERKKKYFRKLIWLSAFGASAVAITPIPGLSLACDYGILVSFFENVYKSFGLDEKSLELLSARVNKPVETLKAAKESRFKDGVNEDVLFDMLKKPIVVAALTIEQLSSFVIGIGSLTAGGVSIATIYHLLKKGLNEMAEDTKRVLKVAEIA</sequence>
<comment type="similarity">
    <text evidence="1">Belongs to the TRAFAC class dynamin-like GTPase superfamily. IRG family.</text>
</comment>
<keyword evidence="8" id="KW-1185">Reference proteome</keyword>
<feature type="transmembrane region" description="Helical" evidence="6">
    <location>
        <begin position="394"/>
        <end position="415"/>
    </location>
</feature>
<dbReference type="PANTHER" id="PTHR32341:SF10">
    <property type="entry name" value="INTERFERON-INDUCIBLE GTPASE 5"/>
    <property type="match status" value="1"/>
</dbReference>
<dbReference type="InterPro" id="IPR007743">
    <property type="entry name" value="Immunity-related_GTPase-like"/>
</dbReference>
<evidence type="ECO:0000313" key="8">
    <source>
        <dbReference type="Proteomes" id="UP000504632"/>
    </source>
</evidence>
<feature type="region of interest" description="Disordered" evidence="5">
    <location>
        <begin position="27"/>
        <end position="54"/>
    </location>
</feature>
<feature type="domain" description="IRG-type G" evidence="7">
    <location>
        <begin position="87"/>
        <end position="265"/>
    </location>
</feature>
<evidence type="ECO:0000256" key="4">
    <source>
        <dbReference type="ARBA" id="ARBA00023134"/>
    </source>
</evidence>
<feature type="transmembrane region" description="Helical" evidence="6">
    <location>
        <begin position="296"/>
        <end position="318"/>
    </location>
</feature>
<dbReference type="GeneID" id="115821571"/>
<evidence type="ECO:0000256" key="2">
    <source>
        <dbReference type="ARBA" id="ARBA00022741"/>
    </source>
</evidence>
<evidence type="ECO:0000256" key="6">
    <source>
        <dbReference type="SAM" id="Phobius"/>
    </source>
</evidence>
<dbReference type="RefSeq" id="XP_030641242.1">
    <property type="nucleotide sequence ID" value="XM_030785382.1"/>
</dbReference>
<dbReference type="GO" id="GO:0016787">
    <property type="term" value="F:hydrolase activity"/>
    <property type="evidence" value="ECO:0007669"/>
    <property type="project" value="UniProtKB-KW"/>
</dbReference>
<keyword evidence="4" id="KW-0342">GTP-binding</keyword>
<dbReference type="GO" id="GO:0016020">
    <property type="term" value="C:membrane"/>
    <property type="evidence" value="ECO:0007669"/>
    <property type="project" value="InterPro"/>
</dbReference>